<keyword evidence="11 14" id="KW-0786">Thiamine pyrophosphate</keyword>
<evidence type="ECO:0000256" key="14">
    <source>
        <dbReference type="RuleBase" id="RU003591"/>
    </source>
</evidence>
<evidence type="ECO:0000256" key="13">
    <source>
        <dbReference type="ARBA" id="ARBA00048670"/>
    </source>
</evidence>
<evidence type="ECO:0000256" key="1">
    <source>
        <dbReference type="ARBA" id="ARBA00004974"/>
    </source>
</evidence>
<dbReference type="InterPro" id="IPR045229">
    <property type="entry name" value="TPP_enz"/>
</dbReference>
<dbReference type="EMBL" id="CP024955">
    <property type="protein sequence ID" value="ATY85470.1"/>
    <property type="molecule type" value="Genomic_DNA"/>
</dbReference>
<evidence type="ECO:0000256" key="10">
    <source>
        <dbReference type="ARBA" id="ARBA00022842"/>
    </source>
</evidence>
<evidence type="ECO:0000256" key="11">
    <source>
        <dbReference type="ARBA" id="ARBA00023052"/>
    </source>
</evidence>
<evidence type="ECO:0000256" key="4">
    <source>
        <dbReference type="ARBA" id="ARBA00013145"/>
    </source>
</evidence>
<dbReference type="InterPro" id="IPR012846">
    <property type="entry name" value="Acetolactate_synth_lsu"/>
</dbReference>
<evidence type="ECO:0000256" key="9">
    <source>
        <dbReference type="ARBA" id="ARBA00022827"/>
    </source>
</evidence>
<dbReference type="InterPro" id="IPR011766">
    <property type="entry name" value="TPP_enzyme_TPP-bd"/>
</dbReference>
<dbReference type="AlphaFoldDB" id="A0A2K8NA26"/>
<dbReference type="PROSITE" id="PS00187">
    <property type="entry name" value="TPP_ENZYMES"/>
    <property type="match status" value="1"/>
</dbReference>
<comment type="cofactor">
    <cofactor evidence="14">
        <name>Mg(2+)</name>
        <dbReference type="ChEBI" id="CHEBI:18420"/>
    </cofactor>
    <text evidence="14">Binds 1 Mg(2+) ion per subunit.</text>
</comment>
<dbReference type="InterPro" id="IPR029035">
    <property type="entry name" value="DHS-like_NAD/FAD-binding_dom"/>
</dbReference>
<feature type="domain" description="Thiamine pyrophosphate enzyme N-terminal TPP-binding" evidence="18">
    <location>
        <begin position="24"/>
        <end position="138"/>
    </location>
</feature>
<dbReference type="CDD" id="cd02015">
    <property type="entry name" value="TPP_AHAS"/>
    <property type="match status" value="1"/>
</dbReference>
<comment type="catalytic activity">
    <reaction evidence="13 14">
        <text>2 pyruvate + H(+) = (2S)-2-acetolactate + CO2</text>
        <dbReference type="Rhea" id="RHEA:25249"/>
        <dbReference type="ChEBI" id="CHEBI:15361"/>
        <dbReference type="ChEBI" id="CHEBI:15378"/>
        <dbReference type="ChEBI" id="CHEBI:16526"/>
        <dbReference type="ChEBI" id="CHEBI:58476"/>
        <dbReference type="EC" id="2.2.1.6"/>
    </reaction>
</comment>
<evidence type="ECO:0000256" key="2">
    <source>
        <dbReference type="ARBA" id="ARBA00005025"/>
    </source>
</evidence>
<dbReference type="PANTHER" id="PTHR18968">
    <property type="entry name" value="THIAMINE PYROPHOSPHATE ENZYMES"/>
    <property type="match status" value="1"/>
</dbReference>
<dbReference type="EC" id="2.2.1.6" evidence="4 14"/>
<dbReference type="InterPro" id="IPR012001">
    <property type="entry name" value="Thiamin_PyroP_enz_TPP-bd_dom"/>
</dbReference>
<keyword evidence="9" id="KW-0274">FAD</keyword>
<evidence type="ECO:0000256" key="5">
    <source>
        <dbReference type="ARBA" id="ARBA00022605"/>
    </source>
</evidence>
<evidence type="ECO:0000256" key="7">
    <source>
        <dbReference type="ARBA" id="ARBA00022679"/>
    </source>
</evidence>
<dbReference type="GO" id="GO:0009099">
    <property type="term" value="P:L-valine biosynthetic process"/>
    <property type="evidence" value="ECO:0007669"/>
    <property type="project" value="UniProtKB-UniPathway"/>
</dbReference>
<evidence type="ECO:0000259" key="18">
    <source>
        <dbReference type="Pfam" id="PF02776"/>
    </source>
</evidence>
<keyword evidence="7 14" id="KW-0808">Transferase</keyword>
<dbReference type="GO" id="GO:0005948">
    <property type="term" value="C:acetolactate synthase complex"/>
    <property type="evidence" value="ECO:0007669"/>
    <property type="project" value="TreeGrafter"/>
</dbReference>
<dbReference type="InterPro" id="IPR039368">
    <property type="entry name" value="AHAS_TPP"/>
</dbReference>
<gene>
    <name evidence="19" type="primary">ilvB</name>
    <name evidence="19" type="ORF">CVV65_11475</name>
</gene>
<accession>A0A2K8NA26</accession>
<comment type="similarity">
    <text evidence="3 14">Belongs to the TPP enzyme family.</text>
</comment>
<organism evidence="19 20">
    <name type="scientific">Kyrpidia spormannii</name>
    <dbReference type="NCBI Taxonomy" id="2055160"/>
    <lineage>
        <taxon>Bacteria</taxon>
        <taxon>Bacillati</taxon>
        <taxon>Bacillota</taxon>
        <taxon>Bacilli</taxon>
        <taxon>Bacillales</taxon>
        <taxon>Alicyclobacillaceae</taxon>
        <taxon>Kyrpidia</taxon>
    </lineage>
</organism>
<feature type="domain" description="Thiamine pyrophosphate enzyme TPP-binding" evidence="17">
    <location>
        <begin position="405"/>
        <end position="551"/>
    </location>
</feature>
<dbReference type="GO" id="GO:0030976">
    <property type="term" value="F:thiamine pyrophosphate binding"/>
    <property type="evidence" value="ECO:0007669"/>
    <property type="project" value="UniProtKB-UniRule"/>
</dbReference>
<evidence type="ECO:0000259" key="16">
    <source>
        <dbReference type="Pfam" id="PF00205"/>
    </source>
</evidence>
<dbReference type="FunFam" id="3.40.50.970:FF:000016">
    <property type="entry name" value="Acetolactate synthase"/>
    <property type="match status" value="1"/>
</dbReference>
<dbReference type="GO" id="GO:0009097">
    <property type="term" value="P:isoleucine biosynthetic process"/>
    <property type="evidence" value="ECO:0007669"/>
    <property type="project" value="UniProtKB-UniPathway"/>
</dbReference>
<comment type="pathway">
    <text evidence="2 14">Amino-acid biosynthesis; L-valine biosynthesis; L-valine from pyruvate: step 1/4.</text>
</comment>
<dbReference type="GO" id="GO:0050660">
    <property type="term" value="F:flavin adenine dinucleotide binding"/>
    <property type="evidence" value="ECO:0007669"/>
    <property type="project" value="InterPro"/>
</dbReference>
<name>A0A2K8NA26_9BACL</name>
<dbReference type="KEGG" id="kyr:CVV65_11475"/>
<keyword evidence="20" id="KW-1185">Reference proteome</keyword>
<dbReference type="PANTHER" id="PTHR18968:SF13">
    <property type="entry name" value="ACETOLACTATE SYNTHASE CATALYTIC SUBUNIT, MITOCHONDRIAL"/>
    <property type="match status" value="1"/>
</dbReference>
<dbReference type="FunFam" id="3.40.50.970:FF:000007">
    <property type="entry name" value="Acetolactate synthase"/>
    <property type="match status" value="1"/>
</dbReference>
<evidence type="ECO:0000256" key="15">
    <source>
        <dbReference type="SAM" id="MobiDB-lite"/>
    </source>
</evidence>
<keyword evidence="10 14" id="KW-0460">Magnesium</keyword>
<dbReference type="GO" id="GO:0000287">
    <property type="term" value="F:magnesium ion binding"/>
    <property type="evidence" value="ECO:0007669"/>
    <property type="project" value="UniProtKB-UniRule"/>
</dbReference>
<sequence length="578" mass="62723">METQKLEVVPEPEASAPAAGPRVMTGAEMLVECLKREGVEIMFGYPGGAVLPIYDALYGSGIRHILTRHEQGAVHAAEGYARVTGRPGVVLATSGPGATNLVTGIADAYMDSTPLVLFTGQVATDLIGSDSFQEADIIGITMPITKHSYQVRDAADIPRVVREAFHIAATGRPGPVLIDVPKNVANQKAVFEWPERVFIRGYNPTYTPNPTQLSKVTEAIRESRRPLLYVGGGVVHSGAAEELREFAHKTGIPVVSTLMGLGAFPSADPLFVGMLGMHGTFAANRAVMECDLLIAVGARFDDRATGKLERFSPHSKKVHIDIDPAEIGKNVAVDLPLVGDVKRVLSAMLPEVGPVGTKAWIDQIRAWDEQWPLGYKAEPGVLKPQQVLEMLWDATRGEAILTTEVGQHQMWAALFYRFKRPRQWVTSGGLGTMGFGFPAAMGVQLAKPGETVICVAGDASFQMNIQELQTVAENGLPVKVAIINNGFLGMVRQWQQLFYDRRYAESRVGAPDFVKVAEAYGIRGLRAQTPEEAREAIREMLAHPGPVVVDFVVPEEENVFPMVPPGAGTDEMIGRWDD</sequence>
<dbReference type="CDD" id="cd07035">
    <property type="entry name" value="TPP_PYR_POX_like"/>
    <property type="match status" value="1"/>
</dbReference>
<evidence type="ECO:0000256" key="6">
    <source>
        <dbReference type="ARBA" id="ARBA00022630"/>
    </source>
</evidence>
<evidence type="ECO:0000256" key="3">
    <source>
        <dbReference type="ARBA" id="ARBA00007812"/>
    </source>
</evidence>
<evidence type="ECO:0000313" key="20">
    <source>
        <dbReference type="Proteomes" id="UP000231932"/>
    </source>
</evidence>
<dbReference type="GO" id="GO:0003984">
    <property type="term" value="F:acetolactate synthase activity"/>
    <property type="evidence" value="ECO:0007669"/>
    <property type="project" value="UniProtKB-EC"/>
</dbReference>
<dbReference type="FunFam" id="3.40.50.1220:FF:000008">
    <property type="entry name" value="Acetolactate synthase"/>
    <property type="match status" value="1"/>
</dbReference>
<dbReference type="NCBIfam" id="NF005228">
    <property type="entry name" value="PRK06725.1"/>
    <property type="match status" value="1"/>
</dbReference>
<dbReference type="NCBIfam" id="TIGR00118">
    <property type="entry name" value="acolac_lg"/>
    <property type="match status" value="1"/>
</dbReference>
<evidence type="ECO:0000256" key="12">
    <source>
        <dbReference type="ARBA" id="ARBA00023304"/>
    </source>
</evidence>
<dbReference type="Gene3D" id="3.40.50.1220">
    <property type="entry name" value="TPP-binding domain"/>
    <property type="match status" value="1"/>
</dbReference>
<feature type="compositionally biased region" description="Low complexity" evidence="15">
    <location>
        <begin position="7"/>
        <end position="20"/>
    </location>
</feature>
<keyword evidence="8 14" id="KW-0479">Metal-binding</keyword>
<dbReference type="UniPathway" id="UPA00047">
    <property type="reaction ID" value="UER00055"/>
</dbReference>
<feature type="region of interest" description="Disordered" evidence="15">
    <location>
        <begin position="1"/>
        <end position="20"/>
    </location>
</feature>
<dbReference type="InterPro" id="IPR012000">
    <property type="entry name" value="Thiamin_PyroP_enz_cen_dom"/>
</dbReference>
<dbReference type="SUPFAM" id="SSF52518">
    <property type="entry name" value="Thiamin diphosphate-binding fold (THDP-binding)"/>
    <property type="match status" value="2"/>
</dbReference>
<keyword evidence="6" id="KW-0285">Flavoprotein</keyword>
<dbReference type="InterPro" id="IPR000399">
    <property type="entry name" value="TPP-bd_CS"/>
</dbReference>
<feature type="domain" description="Thiamine pyrophosphate enzyme central" evidence="16">
    <location>
        <begin position="214"/>
        <end position="347"/>
    </location>
</feature>
<dbReference type="Gene3D" id="3.40.50.970">
    <property type="match status" value="2"/>
</dbReference>
<proteinExistence type="inferred from homology"/>
<comment type="cofactor">
    <cofactor evidence="14">
        <name>thiamine diphosphate</name>
        <dbReference type="ChEBI" id="CHEBI:58937"/>
    </cofactor>
    <text evidence="14">Binds 1 thiamine pyrophosphate per subunit.</text>
</comment>
<evidence type="ECO:0000313" key="19">
    <source>
        <dbReference type="EMBL" id="ATY85470.1"/>
    </source>
</evidence>
<dbReference type="Proteomes" id="UP000231932">
    <property type="component" value="Chromosome"/>
</dbReference>
<dbReference type="Pfam" id="PF02776">
    <property type="entry name" value="TPP_enzyme_N"/>
    <property type="match status" value="1"/>
</dbReference>
<dbReference type="Pfam" id="PF00205">
    <property type="entry name" value="TPP_enzyme_M"/>
    <property type="match status" value="1"/>
</dbReference>
<dbReference type="SUPFAM" id="SSF52467">
    <property type="entry name" value="DHS-like NAD/FAD-binding domain"/>
    <property type="match status" value="1"/>
</dbReference>
<keyword evidence="5 14" id="KW-0028">Amino-acid biosynthesis</keyword>
<comment type="pathway">
    <text evidence="1 14">Amino-acid biosynthesis; L-isoleucine biosynthesis; L-isoleucine from 2-oxobutanoate: step 1/4.</text>
</comment>
<reference evidence="20" key="1">
    <citation type="submission" date="2017-11" db="EMBL/GenBank/DDBJ databases">
        <title>Complete Genome Sequence of Kyrpidia sp. Strain EA-1, a thermophilic, hydrogen-oxidizing Bacterium, isolated from the Azores.</title>
        <authorList>
            <person name="Reiner J.E."/>
            <person name="Lapp C.J."/>
            <person name="Bunk B."/>
            <person name="Gescher J."/>
        </authorList>
    </citation>
    <scope>NUCLEOTIDE SEQUENCE [LARGE SCALE GENOMIC DNA]</scope>
    <source>
        <strain evidence="20">EA-1</strain>
    </source>
</reference>
<dbReference type="UniPathway" id="UPA00049">
    <property type="reaction ID" value="UER00059"/>
</dbReference>
<evidence type="ECO:0000256" key="8">
    <source>
        <dbReference type="ARBA" id="ARBA00022723"/>
    </source>
</evidence>
<dbReference type="Pfam" id="PF02775">
    <property type="entry name" value="TPP_enzyme_C"/>
    <property type="match status" value="1"/>
</dbReference>
<dbReference type="OrthoDB" id="4494979at2"/>
<dbReference type="InterPro" id="IPR029061">
    <property type="entry name" value="THDP-binding"/>
</dbReference>
<keyword evidence="12 14" id="KW-0100">Branched-chain amino acid biosynthesis</keyword>
<evidence type="ECO:0000259" key="17">
    <source>
        <dbReference type="Pfam" id="PF02775"/>
    </source>
</evidence>
<protein>
    <recommendedName>
        <fullName evidence="4 14">Acetolactate synthase</fullName>
        <ecNumber evidence="4 14">2.2.1.6</ecNumber>
    </recommendedName>
</protein>